<evidence type="ECO:0000313" key="2">
    <source>
        <dbReference type="Proteomes" id="UP000334019"/>
    </source>
</evidence>
<dbReference type="RefSeq" id="WP_153759057.1">
    <property type="nucleotide sequence ID" value="NZ_CP045851.1"/>
</dbReference>
<dbReference type="EMBL" id="CP045851">
    <property type="protein sequence ID" value="QGG94949.1"/>
    <property type="molecule type" value="Genomic_DNA"/>
</dbReference>
<sequence>MGLPDDIELAASGSGRVPIEVDCGRLDPSAAARVRDWATQMWAATSGPLLEETGHEVPSIRVLVAEDVWAAARREAAALGLGPDRREGPERVGGVVAGKCLRSDDDRHATVVVPETIMAGNDGIAQCHAAAILAHELCHAVYAVRRRHAMGATEDVWLPWDVAGMISVVAAEEYRVDRLALILTQALLNPTDVNGTSIPLASVFGSLYFEGLSNALHEVSPGLDESVWSYRTRAMDLDALRQRLTRVTEGIANYIAHVEAYFEDKDPAMTLIEGRAVDLLEPFWAPWIDHLRSAPLLPGPNEWAADRAALWGIGSTGIQEAWRRLGITTRPEGGGFYMAVDDPARAHPGERRRRS</sequence>
<protein>
    <submittedName>
        <fullName evidence="1">Uncharacterized protein</fullName>
    </submittedName>
</protein>
<keyword evidence="2" id="KW-1185">Reference proteome</keyword>
<gene>
    <name evidence="1" type="ORF">GH723_07405</name>
</gene>
<evidence type="ECO:0000313" key="1">
    <source>
        <dbReference type="EMBL" id="QGG94949.1"/>
    </source>
</evidence>
<dbReference type="KEGG" id="atq:GH723_07405"/>
<name>A0A5Q2RDH7_9ACTN</name>
<reference evidence="1 2" key="1">
    <citation type="submission" date="2019-11" db="EMBL/GenBank/DDBJ databases">
        <authorList>
            <person name="He Y."/>
        </authorList>
    </citation>
    <scope>NUCLEOTIDE SEQUENCE [LARGE SCALE GENOMIC DNA]</scope>
    <source>
        <strain evidence="1 2">SCSIO 58843</strain>
    </source>
</reference>
<dbReference type="Proteomes" id="UP000334019">
    <property type="component" value="Chromosome"/>
</dbReference>
<organism evidence="1 2">
    <name type="scientific">Actinomarinicola tropica</name>
    <dbReference type="NCBI Taxonomy" id="2789776"/>
    <lineage>
        <taxon>Bacteria</taxon>
        <taxon>Bacillati</taxon>
        <taxon>Actinomycetota</taxon>
        <taxon>Acidimicrobiia</taxon>
        <taxon>Acidimicrobiales</taxon>
        <taxon>Iamiaceae</taxon>
        <taxon>Actinomarinicola</taxon>
    </lineage>
</organism>
<accession>A0A5Q2RDH7</accession>
<proteinExistence type="predicted"/>
<dbReference type="AlphaFoldDB" id="A0A5Q2RDH7"/>